<dbReference type="RefSeq" id="WP_145242273.1">
    <property type="nucleotide sequence ID" value="NZ_CP036273.1"/>
</dbReference>
<evidence type="ECO:0000313" key="1">
    <source>
        <dbReference type="EMBL" id="QDU22494.1"/>
    </source>
</evidence>
<dbReference type="OrthoDB" id="8907997at2"/>
<name>A0A517XYA7_9BACT</name>
<keyword evidence="2" id="KW-1185">Reference proteome</keyword>
<dbReference type="EMBL" id="CP036273">
    <property type="protein sequence ID" value="QDU22494.1"/>
    <property type="molecule type" value="Genomic_DNA"/>
</dbReference>
<gene>
    <name evidence="1" type="ORF">ETAA1_44750</name>
</gene>
<protein>
    <submittedName>
        <fullName evidence="1">Uncharacterized protein</fullName>
    </submittedName>
</protein>
<reference evidence="1 2" key="1">
    <citation type="submission" date="2019-02" db="EMBL/GenBank/DDBJ databases">
        <title>Deep-cultivation of Planctomycetes and their phenomic and genomic characterization uncovers novel biology.</title>
        <authorList>
            <person name="Wiegand S."/>
            <person name="Jogler M."/>
            <person name="Boedeker C."/>
            <person name="Pinto D."/>
            <person name="Vollmers J."/>
            <person name="Rivas-Marin E."/>
            <person name="Kohn T."/>
            <person name="Peeters S.H."/>
            <person name="Heuer A."/>
            <person name="Rast P."/>
            <person name="Oberbeckmann S."/>
            <person name="Bunk B."/>
            <person name="Jeske O."/>
            <person name="Meyerdierks A."/>
            <person name="Storesund J.E."/>
            <person name="Kallscheuer N."/>
            <person name="Luecker S."/>
            <person name="Lage O.M."/>
            <person name="Pohl T."/>
            <person name="Merkel B.J."/>
            <person name="Hornburger P."/>
            <person name="Mueller R.-W."/>
            <person name="Bruemmer F."/>
            <person name="Labrenz M."/>
            <person name="Spormann A.M."/>
            <person name="Op den Camp H."/>
            <person name="Overmann J."/>
            <person name="Amann R."/>
            <person name="Jetten M.S.M."/>
            <person name="Mascher T."/>
            <person name="Medema M.H."/>
            <person name="Devos D.P."/>
            <person name="Kaster A.-K."/>
            <person name="Ovreas L."/>
            <person name="Rohde M."/>
            <person name="Galperin M.Y."/>
            <person name="Jogler C."/>
        </authorList>
    </citation>
    <scope>NUCLEOTIDE SEQUENCE [LARGE SCALE GENOMIC DNA]</scope>
    <source>
        <strain evidence="1 2">ETA_A1</strain>
    </source>
</reference>
<organism evidence="1 2">
    <name type="scientific">Urbifossiella limnaea</name>
    <dbReference type="NCBI Taxonomy" id="2528023"/>
    <lineage>
        <taxon>Bacteria</taxon>
        <taxon>Pseudomonadati</taxon>
        <taxon>Planctomycetota</taxon>
        <taxon>Planctomycetia</taxon>
        <taxon>Gemmatales</taxon>
        <taxon>Gemmataceae</taxon>
        <taxon>Urbifossiella</taxon>
    </lineage>
</organism>
<sequence length="165" mass="17949">MSHPFLDLATEALNQLHPRFAGKGALAYPPGDADGPAAARKERERPFVREFYHQFRRLWDKALPVRLGLGHVVIQPDPAPPPGRQPDLLVWQLGEHGAADRPLAALCFVSGTNTDALAVDLTALTRYRTAGYAVAVLVVVGTTEAVAPEGVTILRFDPDRWLAVP</sequence>
<accession>A0A517XYA7</accession>
<proteinExistence type="predicted"/>
<dbReference type="AlphaFoldDB" id="A0A517XYA7"/>
<evidence type="ECO:0000313" key="2">
    <source>
        <dbReference type="Proteomes" id="UP000319576"/>
    </source>
</evidence>
<dbReference type="Proteomes" id="UP000319576">
    <property type="component" value="Chromosome"/>
</dbReference>
<dbReference type="KEGG" id="uli:ETAA1_44750"/>